<dbReference type="InterPro" id="IPR007310">
    <property type="entry name" value="Aerobactin_biosyn_IucA/IucC_N"/>
</dbReference>
<evidence type="ECO:0000259" key="2">
    <source>
        <dbReference type="Pfam" id="PF04183"/>
    </source>
</evidence>
<dbReference type="PANTHER" id="PTHR34384">
    <property type="entry name" value="L-2,3-DIAMINOPROPANOATE--CITRATE LIGASE"/>
    <property type="match status" value="1"/>
</dbReference>
<dbReference type="RefSeq" id="WP_248940736.1">
    <property type="nucleotide sequence ID" value="NZ_JAKIKS010000048.1"/>
</dbReference>
<proteinExistence type="inferred from homology"/>
<protein>
    <recommendedName>
        <fullName evidence="6">IucA/IucC family siderophore biosynthesis protein</fullName>
    </recommendedName>
</protein>
<gene>
    <name evidence="4" type="ORF">L2764_13265</name>
</gene>
<evidence type="ECO:0000313" key="4">
    <source>
        <dbReference type="EMBL" id="MCL1125421.1"/>
    </source>
</evidence>
<organism evidence="4 5">
    <name type="scientific">Shewanella surugensis</name>
    <dbReference type="NCBI Taxonomy" id="212020"/>
    <lineage>
        <taxon>Bacteria</taxon>
        <taxon>Pseudomonadati</taxon>
        <taxon>Pseudomonadota</taxon>
        <taxon>Gammaproteobacteria</taxon>
        <taxon>Alteromonadales</taxon>
        <taxon>Shewanellaceae</taxon>
        <taxon>Shewanella</taxon>
    </lineage>
</organism>
<feature type="domain" description="Aerobactin siderophore biosynthesis IucA/IucC N-terminal" evidence="2">
    <location>
        <begin position="167"/>
        <end position="372"/>
    </location>
</feature>
<evidence type="ECO:0000313" key="5">
    <source>
        <dbReference type="Proteomes" id="UP001203423"/>
    </source>
</evidence>
<dbReference type="Pfam" id="PF04183">
    <property type="entry name" value="IucA_IucC"/>
    <property type="match status" value="1"/>
</dbReference>
<dbReference type="PANTHER" id="PTHR34384:SF5">
    <property type="entry name" value="L-2,3-DIAMINOPROPANOATE--CITRATE LIGASE"/>
    <property type="match status" value="1"/>
</dbReference>
<dbReference type="Gene3D" id="1.10.510.40">
    <property type="match status" value="1"/>
</dbReference>
<evidence type="ECO:0000256" key="1">
    <source>
        <dbReference type="ARBA" id="ARBA00007832"/>
    </source>
</evidence>
<name>A0ABT0LE46_9GAMM</name>
<accession>A0ABT0LE46</accession>
<comment type="similarity">
    <text evidence="1">Belongs to the IucA/IucC family.</text>
</comment>
<dbReference type="InterPro" id="IPR022770">
    <property type="entry name" value="IucA/IucC-like_C"/>
</dbReference>
<dbReference type="Pfam" id="PF06276">
    <property type="entry name" value="FhuF"/>
    <property type="match status" value="1"/>
</dbReference>
<sequence>MSAEHYITERIINTCLRENVSDIMTQGQIVSSVSDRLLASWPQAIPDFWLKVNHLGDRCLYLPIKPTHYMQEWQAVSATWLMEGENGGEYQQGYQDWLAALAVNLSEDEARLFTHYVEEANCACEHRMYAEQAYGQQTDVIETVISGVLETEADWQQQLLLSDQIAAYLDHPYYPTARAKVGFTAEELTQYAPEFAPIFELNWLAVKTNYVSVTSEQPDCWPSFSQVGLSESLSETHILFPIHPLTLKGLDTLPDGIILADKAAIRVKPTLSVRTLALMDFAGFHIKVPLLMATLGAKNIRLIKPSTLYDGHWFEKALSRIVERDVQLHDLYSHVNEQHGGHVGEYKELAYILRQYPQSMQDKHLVPVAALASAMPDGRLYLEHLADAYYQGNYLTWLNDYLALLLKVHLRLWLKYGIVLESNQQNAVLGYQQGALSLIMKDNDSARLLASRYVSSSDDIDAREAELLQLIDQRIFVEDDEALAKMFITITIQLDIAAVFEAMAVQGLADIYDLYQVLRQAICHELDDLQAQGIETEFARHYLLEQGYQPVKYLLSSGSLLSKAKSGATDVNKFYGLTAPNFLHQDFFKKYAKRQLSESLSSEVLSSGPLKSGSLASLNISEIT</sequence>
<dbReference type="InterPro" id="IPR037455">
    <property type="entry name" value="LucA/IucC-like"/>
</dbReference>
<reference evidence="4 5" key="1">
    <citation type="submission" date="2022-01" db="EMBL/GenBank/DDBJ databases">
        <title>Whole genome-based taxonomy of the Shewanellaceae.</title>
        <authorList>
            <person name="Martin-Rodriguez A.J."/>
        </authorList>
    </citation>
    <scope>NUCLEOTIDE SEQUENCE [LARGE SCALE GENOMIC DNA]</scope>
    <source>
        <strain evidence="4 5">DSM 17177</strain>
    </source>
</reference>
<comment type="caution">
    <text evidence="4">The sequence shown here is derived from an EMBL/GenBank/DDBJ whole genome shotgun (WGS) entry which is preliminary data.</text>
</comment>
<dbReference type="EMBL" id="JAKIKS010000048">
    <property type="protein sequence ID" value="MCL1125421.1"/>
    <property type="molecule type" value="Genomic_DNA"/>
</dbReference>
<keyword evidence="5" id="KW-1185">Reference proteome</keyword>
<feature type="domain" description="Aerobactin siderophore biosynthesis IucA/IucC-like C-terminal" evidence="3">
    <location>
        <begin position="396"/>
        <end position="555"/>
    </location>
</feature>
<dbReference type="Proteomes" id="UP001203423">
    <property type="component" value="Unassembled WGS sequence"/>
</dbReference>
<evidence type="ECO:0008006" key="6">
    <source>
        <dbReference type="Google" id="ProtNLM"/>
    </source>
</evidence>
<evidence type="ECO:0000259" key="3">
    <source>
        <dbReference type="Pfam" id="PF06276"/>
    </source>
</evidence>